<accession>A0A0R3W7T5</accession>
<organism evidence="9">
    <name type="scientific">Taenia asiatica</name>
    <name type="common">Asian tapeworm</name>
    <dbReference type="NCBI Taxonomy" id="60517"/>
    <lineage>
        <taxon>Eukaryota</taxon>
        <taxon>Metazoa</taxon>
        <taxon>Spiralia</taxon>
        <taxon>Lophotrochozoa</taxon>
        <taxon>Platyhelminthes</taxon>
        <taxon>Cestoda</taxon>
        <taxon>Eucestoda</taxon>
        <taxon>Cyclophyllidea</taxon>
        <taxon>Taeniidae</taxon>
        <taxon>Taenia</taxon>
    </lineage>
</organism>
<feature type="compositionally biased region" description="Polar residues" evidence="5">
    <location>
        <begin position="56"/>
        <end position="74"/>
    </location>
</feature>
<feature type="compositionally biased region" description="Polar residues" evidence="5">
    <location>
        <begin position="90"/>
        <end position="109"/>
    </location>
</feature>
<feature type="domain" description="SAMD1-like winged helix (WH)" evidence="6">
    <location>
        <begin position="104"/>
        <end position="180"/>
    </location>
</feature>
<dbReference type="InterPro" id="IPR029045">
    <property type="entry name" value="ClpP/crotonase-like_dom_sf"/>
</dbReference>
<evidence type="ECO:0000256" key="5">
    <source>
        <dbReference type="SAM" id="MobiDB-lite"/>
    </source>
</evidence>
<proteinExistence type="predicted"/>
<dbReference type="Pfam" id="PF21524">
    <property type="entry name" value="SAMD1_WH"/>
    <property type="match status" value="1"/>
</dbReference>
<keyword evidence="8" id="KW-1185">Reference proteome</keyword>
<dbReference type="Pfam" id="PF00378">
    <property type="entry name" value="ECH_1"/>
    <property type="match status" value="1"/>
</dbReference>
<dbReference type="PROSITE" id="PS52014">
    <property type="entry name" value="SAMD1_WH"/>
    <property type="match status" value="1"/>
</dbReference>
<evidence type="ECO:0000259" key="6">
    <source>
        <dbReference type="PROSITE" id="PS52014"/>
    </source>
</evidence>
<dbReference type="InterPro" id="IPR001753">
    <property type="entry name" value="Enoyl-CoA_hydra/iso"/>
</dbReference>
<gene>
    <name evidence="7" type="ORF">TASK_LOCUS6365</name>
</gene>
<reference evidence="9" key="1">
    <citation type="submission" date="2017-02" db="UniProtKB">
        <authorList>
            <consortium name="WormBaseParasite"/>
        </authorList>
    </citation>
    <scope>IDENTIFICATION</scope>
</reference>
<evidence type="ECO:0000313" key="8">
    <source>
        <dbReference type="Proteomes" id="UP000282613"/>
    </source>
</evidence>
<feature type="region of interest" description="Disordered" evidence="5">
    <location>
        <begin position="1"/>
        <end position="109"/>
    </location>
</feature>
<keyword evidence="2" id="KW-0597">Phosphoprotein</keyword>
<dbReference type="GO" id="GO:0006325">
    <property type="term" value="P:chromatin organization"/>
    <property type="evidence" value="ECO:0007669"/>
    <property type="project" value="UniProtKB-KW"/>
</dbReference>
<feature type="compositionally biased region" description="Low complexity" evidence="5">
    <location>
        <begin position="33"/>
        <end position="47"/>
    </location>
</feature>
<dbReference type="OrthoDB" id="409763at2759"/>
<dbReference type="GO" id="GO:0003677">
    <property type="term" value="F:DNA binding"/>
    <property type="evidence" value="ECO:0007669"/>
    <property type="project" value="InterPro"/>
</dbReference>
<dbReference type="InterPro" id="IPR051053">
    <property type="entry name" value="ECH/Chromodomain_protein"/>
</dbReference>
<evidence type="ECO:0000313" key="7">
    <source>
        <dbReference type="EMBL" id="VDK36561.1"/>
    </source>
</evidence>
<dbReference type="InterPro" id="IPR048589">
    <property type="entry name" value="SAMD1-like_WH"/>
</dbReference>
<dbReference type="PANTHER" id="PTHR43684">
    <property type="match status" value="1"/>
</dbReference>
<evidence type="ECO:0000256" key="1">
    <source>
        <dbReference type="ARBA" id="ARBA00004123"/>
    </source>
</evidence>
<dbReference type="GO" id="GO:0005634">
    <property type="term" value="C:nucleus"/>
    <property type="evidence" value="ECO:0007669"/>
    <property type="project" value="UniProtKB-SubCell"/>
</dbReference>
<sequence length="589" mass="63521">MPSTSSDNVVSERPSSSAPARLSRRTASDVARLATTESLSKESSSTEPLKKRSRNSVDSSAPSPRKSVTVTVKAQDTEEFHSPSAAVIQSDLSTPSKNGSVTSQTLPPDASNTEKVISVINFLRDRRRRPDEKIVILYSERMYQMSSTETKASLQSLVEENRIFRVKYPSGISYRYHMSVVARGDTVAQQSNRIRAKYAVSASKSNGTTKIPTSRTSTLVGETFSGVEMTALKSFLRLISPDVAQSEPGVSVYVLPPPTPVSLETVEKALRSLPHMALTADPSGSSASRQNGGNGPKSNNTTSTPRDFQPLPAPGHLSVQSIVSDPAMSILLRRRPCEGFTELWIRSPGSTLRNTFTLQVLSELTEALQLAEADSQIRVVVISGVGRVFSSGIDLPTLSASSNSTVAAFVDSLVAVLRAFLLKLSAFPKLLVAGVNGPAEGLATAILPLFDLVYASDLASFHTAYATLGQVPEAGATYTLAQKVGSPLANDLLLAGRRLSAREALQRGLVSDVVFPKSFSQEVTLRSARIACQSAAALETTKFLSRLCDRERVDFMINAECHKLADIWKTSEFRVAAANYVQHCMDDFL</sequence>
<dbReference type="WBParaSite" id="TASK_0000636401-mRNA-1">
    <property type="protein sequence ID" value="TASK_0000636401-mRNA-1"/>
    <property type="gene ID" value="TASK_0000636401"/>
</dbReference>
<name>A0A0R3W7T5_TAEAS</name>
<feature type="region of interest" description="Disordered" evidence="5">
    <location>
        <begin position="278"/>
        <end position="315"/>
    </location>
</feature>
<keyword evidence="3" id="KW-0156">Chromatin regulator</keyword>
<evidence type="ECO:0000313" key="9">
    <source>
        <dbReference type="WBParaSite" id="TASK_0000636401-mRNA-1"/>
    </source>
</evidence>
<evidence type="ECO:0000256" key="3">
    <source>
        <dbReference type="ARBA" id="ARBA00022853"/>
    </source>
</evidence>
<dbReference type="Proteomes" id="UP000282613">
    <property type="component" value="Unassembled WGS sequence"/>
</dbReference>
<dbReference type="Gene3D" id="3.90.226.10">
    <property type="entry name" value="2-enoyl-CoA Hydratase, Chain A, domain 1"/>
    <property type="match status" value="1"/>
</dbReference>
<reference evidence="7 8" key="2">
    <citation type="submission" date="2018-11" db="EMBL/GenBank/DDBJ databases">
        <authorList>
            <consortium name="Pathogen Informatics"/>
        </authorList>
    </citation>
    <scope>NUCLEOTIDE SEQUENCE [LARGE SCALE GENOMIC DNA]</scope>
</reference>
<evidence type="ECO:0000256" key="2">
    <source>
        <dbReference type="ARBA" id="ARBA00022553"/>
    </source>
</evidence>
<dbReference type="STRING" id="60517.A0A0R3W7T5"/>
<keyword evidence="4" id="KW-0539">Nucleus</keyword>
<dbReference type="CDD" id="cd06558">
    <property type="entry name" value="crotonase-like"/>
    <property type="match status" value="1"/>
</dbReference>
<dbReference type="EMBL" id="UYRS01018493">
    <property type="protein sequence ID" value="VDK36561.1"/>
    <property type="molecule type" value="Genomic_DNA"/>
</dbReference>
<dbReference type="PANTHER" id="PTHR43684:SF11">
    <property type="entry name" value="CHROMO DOMAIN-CONTAINING PROTEIN"/>
    <property type="match status" value="1"/>
</dbReference>
<evidence type="ECO:0000256" key="4">
    <source>
        <dbReference type="ARBA" id="ARBA00023242"/>
    </source>
</evidence>
<feature type="compositionally biased region" description="Low complexity" evidence="5">
    <location>
        <begin position="11"/>
        <end position="21"/>
    </location>
</feature>
<comment type="subcellular location">
    <subcellularLocation>
        <location evidence="1">Nucleus</location>
    </subcellularLocation>
</comment>
<dbReference type="SUPFAM" id="SSF52096">
    <property type="entry name" value="ClpP/crotonase"/>
    <property type="match status" value="1"/>
</dbReference>
<protein>
    <submittedName>
        <fullName evidence="9">Enoyl-CoA hydratase/isomerase</fullName>
    </submittedName>
</protein>
<feature type="compositionally biased region" description="Polar residues" evidence="5">
    <location>
        <begin position="282"/>
        <end position="306"/>
    </location>
</feature>
<dbReference type="AlphaFoldDB" id="A0A0R3W7T5"/>